<evidence type="ECO:0000259" key="5">
    <source>
        <dbReference type="Pfam" id="PF00234"/>
    </source>
</evidence>
<sequence length="123" mass="13461">MSAKKNVSLFVPLMVLSMLMTTLYASQINDITCSEAISSLLPCLPFLEGSLPVTPSTDCCAGATNLFHKVDTTKIQRKNICHCLKNTSTKFGVNSKRSKQLPQLCHINLSFSVDTKIDCNSMS</sequence>
<dbReference type="GO" id="GO:0008289">
    <property type="term" value="F:lipid binding"/>
    <property type="evidence" value="ECO:0007669"/>
    <property type="project" value="InterPro"/>
</dbReference>
<evidence type="ECO:0000256" key="2">
    <source>
        <dbReference type="ARBA" id="ARBA00022729"/>
    </source>
</evidence>
<dbReference type="PROSITE" id="PS00597">
    <property type="entry name" value="PLANT_LTP"/>
    <property type="match status" value="1"/>
</dbReference>
<feature type="domain" description="Bifunctional inhibitor/plant lipid transfer protein/seed storage helical" evidence="5">
    <location>
        <begin position="33"/>
        <end position="116"/>
    </location>
</feature>
<dbReference type="Pfam" id="PF00234">
    <property type="entry name" value="Tryp_alpha_amyl"/>
    <property type="match status" value="1"/>
</dbReference>
<feature type="chain" id="PRO_5003679476" description="Bifunctional inhibitor/plant lipid transfer protein/seed storage helical domain-containing protein" evidence="4">
    <location>
        <begin position="26"/>
        <end position="123"/>
    </location>
</feature>
<accession>I3SHX3</accession>
<organism evidence="6">
    <name type="scientific">Medicago truncatula</name>
    <name type="common">Barrel medic</name>
    <name type="synonym">Medicago tribuloides</name>
    <dbReference type="NCBI Taxonomy" id="3880"/>
    <lineage>
        <taxon>Eukaryota</taxon>
        <taxon>Viridiplantae</taxon>
        <taxon>Streptophyta</taxon>
        <taxon>Embryophyta</taxon>
        <taxon>Tracheophyta</taxon>
        <taxon>Spermatophyta</taxon>
        <taxon>Magnoliopsida</taxon>
        <taxon>eudicotyledons</taxon>
        <taxon>Gunneridae</taxon>
        <taxon>Pentapetalae</taxon>
        <taxon>rosids</taxon>
        <taxon>fabids</taxon>
        <taxon>Fabales</taxon>
        <taxon>Fabaceae</taxon>
        <taxon>Papilionoideae</taxon>
        <taxon>50 kb inversion clade</taxon>
        <taxon>NPAAA clade</taxon>
        <taxon>Hologalegina</taxon>
        <taxon>IRL clade</taxon>
        <taxon>Trifolieae</taxon>
        <taxon>Medicago</taxon>
    </lineage>
</organism>
<dbReference type="AlphaFoldDB" id="I3SHX3"/>
<dbReference type="InterPro" id="IPR000528">
    <property type="entry name" value="Plant_nsLTP"/>
</dbReference>
<dbReference type="EMBL" id="BT140070">
    <property type="protein sequence ID" value="AFK39865.1"/>
    <property type="molecule type" value="mRNA"/>
</dbReference>
<dbReference type="InterPro" id="IPR036312">
    <property type="entry name" value="Bifun_inhib/LTP/seed_sf"/>
</dbReference>
<evidence type="ECO:0000256" key="1">
    <source>
        <dbReference type="ARBA" id="ARBA00009748"/>
    </source>
</evidence>
<dbReference type="Gene3D" id="1.10.110.10">
    <property type="entry name" value="Plant lipid-transfer and hydrophobic proteins"/>
    <property type="match status" value="1"/>
</dbReference>
<evidence type="ECO:0000313" key="6">
    <source>
        <dbReference type="EMBL" id="AFK39865.1"/>
    </source>
</evidence>
<dbReference type="PANTHER" id="PTHR33076">
    <property type="entry name" value="NON-SPECIFIC LIPID-TRANSFER PROTEIN 2-RELATED"/>
    <property type="match status" value="1"/>
</dbReference>
<protein>
    <recommendedName>
        <fullName evidence="5">Bifunctional inhibitor/plant lipid transfer protein/seed storage helical domain-containing protein</fullName>
    </recommendedName>
</protein>
<keyword evidence="2 4" id="KW-0732">Signal</keyword>
<name>I3SHX3_MEDTR</name>
<evidence type="ECO:0000256" key="3">
    <source>
        <dbReference type="ARBA" id="ARBA00023157"/>
    </source>
</evidence>
<dbReference type="SUPFAM" id="SSF47699">
    <property type="entry name" value="Bifunctional inhibitor/lipid-transfer protein/seed storage 2S albumin"/>
    <property type="match status" value="1"/>
</dbReference>
<feature type="signal peptide" evidence="4">
    <location>
        <begin position="1"/>
        <end position="25"/>
    </location>
</feature>
<dbReference type="CDD" id="cd01960">
    <property type="entry name" value="nsLTP1"/>
    <property type="match status" value="1"/>
</dbReference>
<keyword evidence="3" id="KW-1015">Disulfide bond</keyword>
<proteinExistence type="evidence at transcript level"/>
<evidence type="ECO:0000256" key="4">
    <source>
        <dbReference type="SAM" id="SignalP"/>
    </source>
</evidence>
<dbReference type="InterPro" id="IPR016140">
    <property type="entry name" value="Bifunc_inhib/LTP/seed_store"/>
</dbReference>
<comment type="similarity">
    <text evidence="1">Belongs to the plant LTP family.</text>
</comment>
<dbReference type="GO" id="GO:0006869">
    <property type="term" value="P:lipid transport"/>
    <property type="evidence" value="ECO:0007669"/>
    <property type="project" value="InterPro"/>
</dbReference>
<dbReference type="PRINTS" id="PR00382">
    <property type="entry name" value="LIPIDTRNSFER"/>
</dbReference>
<reference evidence="6" key="1">
    <citation type="submission" date="2012-05" db="EMBL/GenBank/DDBJ databases">
        <authorList>
            <person name="Krishnakumar V."/>
            <person name="Cheung F."/>
            <person name="Xiao Y."/>
            <person name="Chan A."/>
            <person name="Moskal W.A."/>
            <person name="Town C.D."/>
        </authorList>
    </citation>
    <scope>NUCLEOTIDE SEQUENCE</scope>
</reference>